<proteinExistence type="predicted"/>
<organism evidence="2">
    <name type="scientific">uncultured Nitrosococcus sp</name>
    <dbReference type="NCBI Taxonomy" id="269884"/>
    <lineage>
        <taxon>Bacteria</taxon>
        <taxon>Pseudomonadati</taxon>
        <taxon>Pseudomonadota</taxon>
        <taxon>Gammaproteobacteria</taxon>
        <taxon>Chromatiales</taxon>
        <taxon>Chromatiaceae</taxon>
        <taxon>Nitrosococcus</taxon>
        <taxon>environmental samples</taxon>
    </lineage>
</organism>
<dbReference type="InterPro" id="IPR001173">
    <property type="entry name" value="Glyco_trans_2-like"/>
</dbReference>
<feature type="non-terminal residue" evidence="2">
    <location>
        <position position="108"/>
    </location>
</feature>
<protein>
    <submittedName>
        <fullName evidence="2">CAZy families GT2 protein</fullName>
    </submittedName>
</protein>
<evidence type="ECO:0000259" key="1">
    <source>
        <dbReference type="Pfam" id="PF00535"/>
    </source>
</evidence>
<dbReference type="EMBL" id="KF128687">
    <property type="protein sequence ID" value="AIA96058.1"/>
    <property type="molecule type" value="Genomic_DNA"/>
</dbReference>
<feature type="domain" description="Glycosyltransferase 2-like" evidence="1">
    <location>
        <begin position="8"/>
        <end position="105"/>
    </location>
</feature>
<evidence type="ECO:0000313" key="2">
    <source>
        <dbReference type="EMBL" id="AIA96058.1"/>
    </source>
</evidence>
<dbReference type="Pfam" id="PF00535">
    <property type="entry name" value="Glycos_transf_2"/>
    <property type="match status" value="1"/>
</dbReference>
<sequence>MASQGVSFEILFVLDGPRREAGEALARLQAAGESFGLLRLSKPFGEATAIMAGFERARGSIILTLPATSRSTPQRSASFWKAWKAPMCVWDGAWPRAGGRLDPWRRGA</sequence>
<dbReference type="SUPFAM" id="SSF53448">
    <property type="entry name" value="Nucleotide-diphospho-sugar transferases"/>
    <property type="match status" value="1"/>
</dbReference>
<accession>A0A060CHB0</accession>
<name>A0A060CHB0_9GAMM</name>
<reference evidence="2" key="1">
    <citation type="journal article" date="2013" name="Environ. Microbiol.">
        <title>Seasonally variable intestinal metagenomes of the red palm weevil (Rhynchophorus ferrugineus).</title>
        <authorList>
            <person name="Jia S."/>
            <person name="Zhang X."/>
            <person name="Zhang G."/>
            <person name="Yin A."/>
            <person name="Zhang S."/>
            <person name="Li F."/>
            <person name="Wang L."/>
            <person name="Zhao D."/>
            <person name="Yun Q."/>
            <person name="Tala"/>
            <person name="Wang J."/>
            <person name="Sun G."/>
            <person name="Baabdullah M."/>
            <person name="Yu X."/>
            <person name="Hu S."/>
            <person name="Al-Mssallem I.S."/>
            <person name="Yu J."/>
        </authorList>
    </citation>
    <scope>NUCLEOTIDE SEQUENCE</scope>
</reference>
<dbReference type="AlphaFoldDB" id="A0A060CHB0"/>
<dbReference type="InterPro" id="IPR029044">
    <property type="entry name" value="Nucleotide-diphossugar_trans"/>
</dbReference>